<dbReference type="EMBL" id="FQUM01000005">
    <property type="protein sequence ID" value="SHF42821.1"/>
    <property type="molecule type" value="Genomic_DNA"/>
</dbReference>
<proteinExistence type="predicted"/>
<dbReference type="PROSITE" id="PS50075">
    <property type="entry name" value="CARRIER"/>
    <property type="match status" value="1"/>
</dbReference>
<dbReference type="InterPro" id="IPR009081">
    <property type="entry name" value="PP-bd_ACP"/>
</dbReference>
<dbReference type="AlphaFoldDB" id="A0A1M5BJV5"/>
<accession>A0A1M5BJV5</accession>
<feature type="domain" description="Carrier" evidence="1">
    <location>
        <begin position="2"/>
        <end position="82"/>
    </location>
</feature>
<dbReference type="SUPFAM" id="SSF47336">
    <property type="entry name" value="ACP-like"/>
    <property type="match status" value="1"/>
</dbReference>
<reference evidence="2 3" key="1">
    <citation type="submission" date="2016-11" db="EMBL/GenBank/DDBJ databases">
        <authorList>
            <person name="Jaros S."/>
            <person name="Januszkiewicz K."/>
            <person name="Wedrychowicz H."/>
        </authorList>
    </citation>
    <scope>NUCLEOTIDE SEQUENCE [LARGE SCALE GENOMIC DNA]</scope>
    <source>
        <strain evidence="2 3">DSM 26910</strain>
    </source>
</reference>
<dbReference type="Gene3D" id="1.10.1200.10">
    <property type="entry name" value="ACP-like"/>
    <property type="match status" value="1"/>
</dbReference>
<evidence type="ECO:0000313" key="2">
    <source>
        <dbReference type="EMBL" id="SHF42821.1"/>
    </source>
</evidence>
<dbReference type="InterPro" id="IPR036736">
    <property type="entry name" value="ACP-like_sf"/>
</dbReference>
<evidence type="ECO:0000313" key="3">
    <source>
        <dbReference type="Proteomes" id="UP000184164"/>
    </source>
</evidence>
<dbReference type="OrthoDB" id="1123464at2"/>
<sequence length="86" mass="9917">MDTIITQTEQLRSFISEITFKEIDEITEDTLLFEEGVFDSLGFLSLISFISENFGIEVENDELNEENFQSIKSVISFISKKKNVLE</sequence>
<evidence type="ECO:0000259" key="1">
    <source>
        <dbReference type="PROSITE" id="PS50075"/>
    </source>
</evidence>
<keyword evidence="3" id="KW-1185">Reference proteome</keyword>
<dbReference type="STRING" id="1484053.SAMN05444274_105182"/>
<dbReference type="RefSeq" id="WP_073002039.1">
    <property type="nucleotide sequence ID" value="NZ_FQUM01000005.1"/>
</dbReference>
<dbReference type="Pfam" id="PF00550">
    <property type="entry name" value="PP-binding"/>
    <property type="match status" value="1"/>
</dbReference>
<name>A0A1M5BJV5_9BACT</name>
<protein>
    <submittedName>
        <fullName evidence="2">Acyl carrier protein</fullName>
    </submittedName>
</protein>
<organism evidence="2 3">
    <name type="scientific">Mariniphaga anaerophila</name>
    <dbReference type="NCBI Taxonomy" id="1484053"/>
    <lineage>
        <taxon>Bacteria</taxon>
        <taxon>Pseudomonadati</taxon>
        <taxon>Bacteroidota</taxon>
        <taxon>Bacteroidia</taxon>
        <taxon>Marinilabiliales</taxon>
        <taxon>Prolixibacteraceae</taxon>
        <taxon>Mariniphaga</taxon>
    </lineage>
</organism>
<dbReference type="Proteomes" id="UP000184164">
    <property type="component" value="Unassembled WGS sequence"/>
</dbReference>
<gene>
    <name evidence="2" type="ORF">SAMN05444274_105182</name>
</gene>